<feature type="region of interest" description="Disordered" evidence="1">
    <location>
        <begin position="1"/>
        <end position="110"/>
    </location>
</feature>
<keyword evidence="2" id="KW-0472">Membrane</keyword>
<evidence type="ECO:0000256" key="1">
    <source>
        <dbReference type="SAM" id="MobiDB-lite"/>
    </source>
</evidence>
<protein>
    <submittedName>
        <fullName evidence="3">Uncharacterized protein</fullName>
    </submittedName>
</protein>
<reference evidence="3" key="1">
    <citation type="submission" date="2020-12" db="EMBL/GenBank/DDBJ databases">
        <title>Sanguibacter suaedae sp. nov., isolated from Suaeda aralocaspica.</title>
        <authorList>
            <person name="Ma Q."/>
        </authorList>
    </citation>
    <scope>NUCLEOTIDE SEQUENCE</scope>
    <source>
        <strain evidence="3">YZGR15</strain>
    </source>
</reference>
<keyword evidence="2" id="KW-1133">Transmembrane helix</keyword>
<dbReference type="AlphaFoldDB" id="A0A934I289"/>
<comment type="caution">
    <text evidence="3">The sequence shown here is derived from an EMBL/GenBank/DDBJ whole genome shotgun (WGS) entry which is preliminary data.</text>
</comment>
<organism evidence="3 4">
    <name type="scientific">Sanguibacter suaedae</name>
    <dbReference type="NCBI Taxonomy" id="2795737"/>
    <lineage>
        <taxon>Bacteria</taxon>
        <taxon>Bacillati</taxon>
        <taxon>Actinomycetota</taxon>
        <taxon>Actinomycetes</taxon>
        <taxon>Micrococcales</taxon>
        <taxon>Sanguibacteraceae</taxon>
        <taxon>Sanguibacter</taxon>
    </lineage>
</organism>
<feature type="transmembrane region" description="Helical" evidence="2">
    <location>
        <begin position="119"/>
        <end position="139"/>
    </location>
</feature>
<feature type="compositionally biased region" description="Basic and acidic residues" evidence="1">
    <location>
        <begin position="26"/>
        <end position="36"/>
    </location>
</feature>
<feature type="compositionally biased region" description="Acidic residues" evidence="1">
    <location>
        <begin position="1"/>
        <end position="12"/>
    </location>
</feature>
<dbReference type="EMBL" id="JAEINH010000003">
    <property type="protein sequence ID" value="MBI9114244.1"/>
    <property type="molecule type" value="Genomic_DNA"/>
</dbReference>
<evidence type="ECO:0000313" key="3">
    <source>
        <dbReference type="EMBL" id="MBI9114244.1"/>
    </source>
</evidence>
<gene>
    <name evidence="3" type="ORF">JAV76_04345</name>
</gene>
<evidence type="ECO:0000256" key="2">
    <source>
        <dbReference type="SAM" id="Phobius"/>
    </source>
</evidence>
<feature type="transmembrane region" description="Helical" evidence="2">
    <location>
        <begin position="145"/>
        <end position="162"/>
    </location>
</feature>
<keyword evidence="4" id="KW-1185">Reference proteome</keyword>
<proteinExistence type="predicted"/>
<keyword evidence="2" id="KW-0812">Transmembrane</keyword>
<accession>A0A934I289</accession>
<sequence length="178" mass="18480">MPGTTDDPENVPDDAAPSGSGPASDPSDRSTTDEAWARIVAELSDLSTDPEPERTPSGEDGPPPAEVLGFPTAPWVGSPRTPRPSASGPRDWDGDDGDEGEFVPPDPGFRLGDDKVRNLGWAAVVAAPLLGVLAAIFWRTAPTELFVAATAVFLTGVGVLVWRLPTDRDDPGDGGAVV</sequence>
<feature type="compositionally biased region" description="Low complexity" evidence="1">
    <location>
        <begin position="13"/>
        <end position="25"/>
    </location>
</feature>
<evidence type="ECO:0000313" key="4">
    <source>
        <dbReference type="Proteomes" id="UP000602087"/>
    </source>
</evidence>
<name>A0A934I289_9MICO</name>
<dbReference type="Proteomes" id="UP000602087">
    <property type="component" value="Unassembled WGS sequence"/>
</dbReference>
<dbReference type="RefSeq" id="WP_198732812.1">
    <property type="nucleotide sequence ID" value="NZ_JAEINH010000003.1"/>
</dbReference>